<reference evidence="1 2" key="2">
    <citation type="journal article" date="2019" name="G3 (Bethesda)">
        <title>Hybrid Assembly of the Genome of the Entomopathogenic Nematode Steinernema carpocapsae Identifies the X-Chromosome.</title>
        <authorList>
            <person name="Serra L."/>
            <person name="Macchietto M."/>
            <person name="Macias-Munoz A."/>
            <person name="McGill C.J."/>
            <person name="Rodriguez I.M."/>
            <person name="Rodriguez B."/>
            <person name="Murad R."/>
            <person name="Mortazavi A."/>
        </authorList>
    </citation>
    <scope>NUCLEOTIDE SEQUENCE [LARGE SCALE GENOMIC DNA]</scope>
    <source>
        <strain evidence="1 2">ALL</strain>
    </source>
</reference>
<comment type="caution">
    <text evidence="1">The sequence shown here is derived from an EMBL/GenBank/DDBJ whole genome shotgun (WGS) entry which is preliminary data.</text>
</comment>
<dbReference type="AlphaFoldDB" id="A0A4U8UQM2"/>
<proteinExistence type="predicted"/>
<dbReference type="InterPro" id="IPR037136">
    <property type="entry name" value="RNA3'_phos_cyclase_dom_sf"/>
</dbReference>
<accession>A0A4U8UQM2</accession>
<protein>
    <submittedName>
        <fullName evidence="1">Uncharacterized protein</fullName>
    </submittedName>
</protein>
<reference evidence="1 2" key="1">
    <citation type="journal article" date="2015" name="Genome Biol.">
        <title>Comparative genomics of Steinernema reveals deeply conserved gene regulatory networks.</title>
        <authorList>
            <person name="Dillman A.R."/>
            <person name="Macchietto M."/>
            <person name="Porter C.F."/>
            <person name="Rogers A."/>
            <person name="Williams B."/>
            <person name="Antoshechkin I."/>
            <person name="Lee M.M."/>
            <person name="Goodwin Z."/>
            <person name="Lu X."/>
            <person name="Lewis E.E."/>
            <person name="Goodrich-Blair H."/>
            <person name="Stock S.P."/>
            <person name="Adams B.J."/>
            <person name="Sternberg P.W."/>
            <person name="Mortazavi A."/>
        </authorList>
    </citation>
    <scope>NUCLEOTIDE SEQUENCE [LARGE SCALE GENOMIC DNA]</scope>
    <source>
        <strain evidence="1 2">ALL</strain>
    </source>
</reference>
<dbReference type="EMBL" id="AZBU02000001">
    <property type="protein sequence ID" value="TMS35550.1"/>
    <property type="molecule type" value="Genomic_DNA"/>
</dbReference>
<organism evidence="1 2">
    <name type="scientific">Steinernema carpocapsae</name>
    <name type="common">Entomopathogenic nematode</name>
    <dbReference type="NCBI Taxonomy" id="34508"/>
    <lineage>
        <taxon>Eukaryota</taxon>
        <taxon>Metazoa</taxon>
        <taxon>Ecdysozoa</taxon>
        <taxon>Nematoda</taxon>
        <taxon>Chromadorea</taxon>
        <taxon>Rhabditida</taxon>
        <taxon>Tylenchina</taxon>
        <taxon>Panagrolaimomorpha</taxon>
        <taxon>Strongyloidoidea</taxon>
        <taxon>Steinernematidae</taxon>
        <taxon>Steinernema</taxon>
    </lineage>
</organism>
<evidence type="ECO:0000313" key="2">
    <source>
        <dbReference type="Proteomes" id="UP000298663"/>
    </source>
</evidence>
<name>A0A4U8UQM2_STECR</name>
<evidence type="ECO:0000313" key="1">
    <source>
        <dbReference type="EMBL" id="TMS35550.1"/>
    </source>
</evidence>
<gene>
    <name evidence="1" type="ORF">L596_002930</name>
</gene>
<sequence>MTLCEKDVSVFLSGPLSNNSISGLRNLQAFFGMVFNLTQEVNKDSEEDDSTTKGSNNRVRLTGMGVGFSNLNKVIL</sequence>
<keyword evidence="2" id="KW-1185">Reference proteome</keyword>
<dbReference type="Proteomes" id="UP000298663">
    <property type="component" value="Unassembled WGS sequence"/>
</dbReference>
<dbReference type="OrthoDB" id="1911237at2759"/>
<dbReference type="STRING" id="34508.A0A4U8UQM2"/>
<dbReference type="Gene3D" id="3.65.10.20">
    <property type="entry name" value="RNA 3'-terminal phosphate cyclase domain"/>
    <property type="match status" value="1"/>
</dbReference>